<reference evidence="1" key="1">
    <citation type="submission" date="2023-10" db="EMBL/GenBank/DDBJ databases">
        <authorList>
            <person name="Chen Y."/>
            <person name="Shah S."/>
            <person name="Dougan E. K."/>
            <person name="Thang M."/>
            <person name="Chan C."/>
        </authorList>
    </citation>
    <scope>NUCLEOTIDE SEQUENCE [LARGE SCALE GENOMIC DNA]</scope>
</reference>
<organism evidence="1 2">
    <name type="scientific">Prorocentrum cordatum</name>
    <dbReference type="NCBI Taxonomy" id="2364126"/>
    <lineage>
        <taxon>Eukaryota</taxon>
        <taxon>Sar</taxon>
        <taxon>Alveolata</taxon>
        <taxon>Dinophyceae</taxon>
        <taxon>Prorocentrales</taxon>
        <taxon>Prorocentraceae</taxon>
        <taxon>Prorocentrum</taxon>
    </lineage>
</organism>
<evidence type="ECO:0000313" key="1">
    <source>
        <dbReference type="EMBL" id="CAK0798007.1"/>
    </source>
</evidence>
<dbReference type="Proteomes" id="UP001189429">
    <property type="component" value="Unassembled WGS sequence"/>
</dbReference>
<comment type="caution">
    <text evidence="1">The sequence shown here is derived from an EMBL/GenBank/DDBJ whole genome shotgun (WGS) entry which is preliminary data.</text>
</comment>
<gene>
    <name evidence="1" type="ORF">PCOR1329_LOCUS6919</name>
</gene>
<evidence type="ECO:0000313" key="2">
    <source>
        <dbReference type="Proteomes" id="UP001189429"/>
    </source>
</evidence>
<proteinExistence type="predicted"/>
<dbReference type="EMBL" id="CAUYUJ010001869">
    <property type="protein sequence ID" value="CAK0798007.1"/>
    <property type="molecule type" value="Genomic_DNA"/>
</dbReference>
<accession>A0ABN9Q106</accession>
<sequence>MTWGSEWANLHYGCHDNKVASGMGSVFDLVEPVTTGTLDLALSVEDVSSMGISREVYTGLAVEHIARTSAPPTSEAMARKTVVLDLFLGRGRAIELGRHLLLNVSTGDWRNFGAAEVYLLTGRPTSAGHVRANVTKGNFPSFARPFFLFLYI</sequence>
<keyword evidence="2" id="KW-1185">Reference proteome</keyword>
<name>A0ABN9Q106_9DINO</name>
<protein>
    <submittedName>
        <fullName evidence="1">Uncharacterized protein</fullName>
    </submittedName>
</protein>